<sequence>MSRGASILDKSQGLFPFLILFLCRTFSRLLPALPNSVDGLQFRRRLPSATARSRRATRFRYPTASSRHDCTPSTRAAQEQRSHSENMTQGCRSQRVQEFHPPFWRHSESSDADRSAMERCIRFVVAMSVHPIPPRLMLVHHNSGVPTFLTLLHRFLLSLSSTDL</sequence>
<comment type="caution">
    <text evidence="2">The sequence shown here is derived from an EMBL/GenBank/DDBJ whole genome shotgun (WGS) entry which is preliminary data.</text>
</comment>
<keyword evidence="3" id="KW-1185">Reference proteome</keyword>
<dbReference type="Proteomes" id="UP001321760">
    <property type="component" value="Unassembled WGS sequence"/>
</dbReference>
<reference evidence="2" key="1">
    <citation type="journal article" date="2023" name="Mol. Phylogenet. Evol.">
        <title>Genome-scale phylogeny and comparative genomics of the fungal order Sordariales.</title>
        <authorList>
            <person name="Hensen N."/>
            <person name="Bonometti L."/>
            <person name="Westerberg I."/>
            <person name="Brannstrom I.O."/>
            <person name="Guillou S."/>
            <person name="Cros-Aarteil S."/>
            <person name="Calhoun S."/>
            <person name="Haridas S."/>
            <person name="Kuo A."/>
            <person name="Mondo S."/>
            <person name="Pangilinan J."/>
            <person name="Riley R."/>
            <person name="LaButti K."/>
            <person name="Andreopoulos B."/>
            <person name="Lipzen A."/>
            <person name="Chen C."/>
            <person name="Yan M."/>
            <person name="Daum C."/>
            <person name="Ng V."/>
            <person name="Clum A."/>
            <person name="Steindorff A."/>
            <person name="Ohm R.A."/>
            <person name="Martin F."/>
            <person name="Silar P."/>
            <person name="Natvig D.O."/>
            <person name="Lalanne C."/>
            <person name="Gautier V."/>
            <person name="Ament-Velasquez S.L."/>
            <person name="Kruys A."/>
            <person name="Hutchinson M.I."/>
            <person name="Powell A.J."/>
            <person name="Barry K."/>
            <person name="Miller A.N."/>
            <person name="Grigoriev I.V."/>
            <person name="Debuchy R."/>
            <person name="Gladieux P."/>
            <person name="Hiltunen Thoren M."/>
            <person name="Johannesson H."/>
        </authorList>
    </citation>
    <scope>NUCLEOTIDE SEQUENCE</scope>
    <source>
        <strain evidence="2">PSN243</strain>
    </source>
</reference>
<evidence type="ECO:0000313" key="3">
    <source>
        <dbReference type="Proteomes" id="UP001321760"/>
    </source>
</evidence>
<feature type="region of interest" description="Disordered" evidence="1">
    <location>
        <begin position="61"/>
        <end position="89"/>
    </location>
</feature>
<organism evidence="2 3">
    <name type="scientific">Podospora aff. communis PSN243</name>
    <dbReference type="NCBI Taxonomy" id="3040156"/>
    <lineage>
        <taxon>Eukaryota</taxon>
        <taxon>Fungi</taxon>
        <taxon>Dikarya</taxon>
        <taxon>Ascomycota</taxon>
        <taxon>Pezizomycotina</taxon>
        <taxon>Sordariomycetes</taxon>
        <taxon>Sordariomycetidae</taxon>
        <taxon>Sordariales</taxon>
        <taxon>Podosporaceae</taxon>
        <taxon>Podospora</taxon>
    </lineage>
</organism>
<dbReference type="EMBL" id="MU865914">
    <property type="protein sequence ID" value="KAK4455341.1"/>
    <property type="molecule type" value="Genomic_DNA"/>
</dbReference>
<name>A0AAV9H636_9PEZI</name>
<evidence type="ECO:0000313" key="2">
    <source>
        <dbReference type="EMBL" id="KAK4455341.1"/>
    </source>
</evidence>
<proteinExistence type="predicted"/>
<evidence type="ECO:0008006" key="4">
    <source>
        <dbReference type="Google" id="ProtNLM"/>
    </source>
</evidence>
<accession>A0AAV9H636</accession>
<dbReference type="AlphaFoldDB" id="A0AAV9H636"/>
<gene>
    <name evidence="2" type="ORF">QBC34DRAFT_67071</name>
</gene>
<protein>
    <recommendedName>
        <fullName evidence="4">Secreted protein</fullName>
    </recommendedName>
</protein>
<reference evidence="2" key="2">
    <citation type="submission" date="2023-05" db="EMBL/GenBank/DDBJ databases">
        <authorList>
            <consortium name="Lawrence Berkeley National Laboratory"/>
            <person name="Steindorff A."/>
            <person name="Hensen N."/>
            <person name="Bonometti L."/>
            <person name="Westerberg I."/>
            <person name="Brannstrom I.O."/>
            <person name="Guillou S."/>
            <person name="Cros-Aarteil S."/>
            <person name="Calhoun S."/>
            <person name="Haridas S."/>
            <person name="Kuo A."/>
            <person name="Mondo S."/>
            <person name="Pangilinan J."/>
            <person name="Riley R."/>
            <person name="Labutti K."/>
            <person name="Andreopoulos B."/>
            <person name="Lipzen A."/>
            <person name="Chen C."/>
            <person name="Yanf M."/>
            <person name="Daum C."/>
            <person name="Ng V."/>
            <person name="Clum A."/>
            <person name="Ohm R."/>
            <person name="Martin F."/>
            <person name="Silar P."/>
            <person name="Natvig D."/>
            <person name="Lalanne C."/>
            <person name="Gautier V."/>
            <person name="Ament-Velasquez S.L."/>
            <person name="Kruys A."/>
            <person name="Hutchinson M.I."/>
            <person name="Powell A.J."/>
            <person name="Barry K."/>
            <person name="Miller A.N."/>
            <person name="Grigoriev I.V."/>
            <person name="Debuchy R."/>
            <person name="Gladieux P."/>
            <person name="Thoren M.H."/>
            <person name="Johannesson H."/>
        </authorList>
    </citation>
    <scope>NUCLEOTIDE SEQUENCE</scope>
    <source>
        <strain evidence="2">PSN243</strain>
    </source>
</reference>
<evidence type="ECO:0000256" key="1">
    <source>
        <dbReference type="SAM" id="MobiDB-lite"/>
    </source>
</evidence>